<dbReference type="GO" id="GO:0005930">
    <property type="term" value="C:axoneme"/>
    <property type="evidence" value="ECO:0007669"/>
    <property type="project" value="UniProtKB-SubCell"/>
</dbReference>
<dbReference type="Gene3D" id="6.10.140.1060">
    <property type="match status" value="1"/>
</dbReference>
<keyword evidence="19" id="KW-1185">Reference proteome</keyword>
<dbReference type="GO" id="GO:0007018">
    <property type="term" value="P:microtubule-based movement"/>
    <property type="evidence" value="ECO:0007669"/>
    <property type="project" value="InterPro"/>
</dbReference>
<evidence type="ECO:0000256" key="2">
    <source>
        <dbReference type="ARBA" id="ARBA00008887"/>
    </source>
</evidence>
<dbReference type="Ensembl" id="ENSPTXT00000011834.1">
    <property type="protein sequence ID" value="ENSPTXP00000011461.1"/>
    <property type="gene ID" value="ENSPTXG00000008092.1"/>
</dbReference>
<proteinExistence type="inferred from homology"/>
<dbReference type="GO" id="GO:0030286">
    <property type="term" value="C:dynein complex"/>
    <property type="evidence" value="ECO:0007669"/>
    <property type="project" value="UniProtKB-KW"/>
</dbReference>
<dbReference type="InterPro" id="IPR041658">
    <property type="entry name" value="AAA_lid_11"/>
</dbReference>
<evidence type="ECO:0000256" key="8">
    <source>
        <dbReference type="ARBA" id="ARBA00023054"/>
    </source>
</evidence>
<dbReference type="GO" id="GO:0051959">
    <property type="term" value="F:dynein light intermediate chain binding"/>
    <property type="evidence" value="ECO:0007669"/>
    <property type="project" value="InterPro"/>
</dbReference>
<feature type="domain" description="Dynein heavy chain region D6 P-loop" evidence="14">
    <location>
        <begin position="527"/>
        <end position="640"/>
    </location>
</feature>
<keyword evidence="4" id="KW-0493">Microtubule</keyword>
<dbReference type="Pfam" id="PF12781">
    <property type="entry name" value="AAA_9"/>
    <property type="match status" value="1"/>
</dbReference>
<evidence type="ECO:0000256" key="12">
    <source>
        <dbReference type="ARBA" id="ARBA00023273"/>
    </source>
</evidence>
<feature type="domain" description="Dynein heavy chain AAA lid" evidence="16">
    <location>
        <begin position="672"/>
        <end position="811"/>
    </location>
</feature>
<evidence type="ECO:0000256" key="3">
    <source>
        <dbReference type="ARBA" id="ARBA00022490"/>
    </source>
</evidence>
<accession>A0A670YS72</accession>
<organism evidence="18 19">
    <name type="scientific">Pseudonaja textilis</name>
    <name type="common">Eastern brown snake</name>
    <dbReference type="NCBI Taxonomy" id="8673"/>
    <lineage>
        <taxon>Eukaryota</taxon>
        <taxon>Metazoa</taxon>
        <taxon>Chordata</taxon>
        <taxon>Craniata</taxon>
        <taxon>Vertebrata</taxon>
        <taxon>Euteleostomi</taxon>
        <taxon>Lepidosauria</taxon>
        <taxon>Squamata</taxon>
        <taxon>Bifurcata</taxon>
        <taxon>Unidentata</taxon>
        <taxon>Episquamata</taxon>
        <taxon>Toxicofera</taxon>
        <taxon>Serpentes</taxon>
        <taxon>Colubroidea</taxon>
        <taxon>Elapidae</taxon>
        <taxon>Hydrophiinae</taxon>
        <taxon>Pseudonaja</taxon>
    </lineage>
</organism>
<keyword evidence="9" id="KW-0969">Cilium</keyword>
<dbReference type="FunFam" id="1.10.8.1220:FF:000001">
    <property type="entry name" value="Dynein axonemal heavy chain 5"/>
    <property type="match status" value="1"/>
</dbReference>
<keyword evidence="10" id="KW-0505">Motor protein</keyword>
<evidence type="ECO:0000259" key="17">
    <source>
        <dbReference type="Pfam" id="PF18199"/>
    </source>
</evidence>
<dbReference type="GO" id="GO:0005524">
    <property type="term" value="F:ATP binding"/>
    <property type="evidence" value="ECO:0007669"/>
    <property type="project" value="UniProtKB-KW"/>
</dbReference>
<keyword evidence="6" id="KW-0067">ATP-binding</keyword>
<evidence type="ECO:0000256" key="10">
    <source>
        <dbReference type="ARBA" id="ARBA00023175"/>
    </source>
</evidence>
<evidence type="ECO:0000259" key="15">
    <source>
        <dbReference type="Pfam" id="PF12781"/>
    </source>
</evidence>
<evidence type="ECO:0000259" key="14">
    <source>
        <dbReference type="Pfam" id="PF03028"/>
    </source>
</evidence>
<dbReference type="InterPro" id="IPR041228">
    <property type="entry name" value="Dynein_C"/>
</dbReference>
<dbReference type="Gene3D" id="1.10.8.720">
    <property type="entry name" value="Region D6 of dynein motor"/>
    <property type="match status" value="1"/>
</dbReference>
<protein>
    <recommendedName>
        <fullName evidence="20">Dynein axonemal heavy chain 1</fullName>
    </recommendedName>
</protein>
<dbReference type="InterPro" id="IPR035706">
    <property type="entry name" value="AAA_9"/>
</dbReference>
<dbReference type="Pfam" id="PF18199">
    <property type="entry name" value="Dynein_C"/>
    <property type="match status" value="1"/>
</dbReference>
<dbReference type="InterPro" id="IPR026983">
    <property type="entry name" value="DHC"/>
</dbReference>
<dbReference type="GO" id="GO:0045505">
    <property type="term" value="F:dynein intermediate chain binding"/>
    <property type="evidence" value="ECO:0007669"/>
    <property type="project" value="InterPro"/>
</dbReference>
<dbReference type="Gene3D" id="3.40.50.300">
    <property type="entry name" value="P-loop containing nucleotide triphosphate hydrolases"/>
    <property type="match status" value="2"/>
</dbReference>
<dbReference type="AlphaFoldDB" id="A0A670YS72"/>
<dbReference type="GO" id="GO:0008569">
    <property type="term" value="F:minus-end-directed microtubule motor activity"/>
    <property type="evidence" value="ECO:0007669"/>
    <property type="project" value="InterPro"/>
</dbReference>
<dbReference type="Gene3D" id="1.20.1270.280">
    <property type="match status" value="1"/>
</dbReference>
<dbReference type="GeneTree" id="ENSGT00940000154791"/>
<dbReference type="InterPro" id="IPR042219">
    <property type="entry name" value="AAA_lid_11_sf"/>
</dbReference>
<dbReference type="InterPro" id="IPR027417">
    <property type="entry name" value="P-loop_NTPase"/>
</dbReference>
<feature type="coiled-coil region" evidence="13">
    <location>
        <begin position="227"/>
        <end position="293"/>
    </location>
</feature>
<dbReference type="Gene3D" id="1.20.920.20">
    <property type="match status" value="1"/>
</dbReference>
<evidence type="ECO:0008006" key="20">
    <source>
        <dbReference type="Google" id="ProtNLM"/>
    </source>
</evidence>
<dbReference type="FunFam" id="1.10.8.720:FF:000001">
    <property type="entry name" value="dynein heavy chain 7, axonemal"/>
    <property type="match status" value="1"/>
</dbReference>
<reference evidence="18" key="2">
    <citation type="submission" date="2025-09" db="UniProtKB">
        <authorList>
            <consortium name="Ensembl"/>
        </authorList>
    </citation>
    <scope>IDENTIFICATION</scope>
</reference>
<keyword evidence="5" id="KW-0547">Nucleotide-binding</keyword>
<feature type="domain" description="Dynein heavy chain ATP-binding dynein motor region" evidence="15">
    <location>
        <begin position="62"/>
        <end position="283"/>
    </location>
</feature>
<dbReference type="Pfam" id="PF03028">
    <property type="entry name" value="Dynein_heavy"/>
    <property type="match status" value="1"/>
</dbReference>
<comment type="subcellular location">
    <subcellularLocation>
        <location evidence="1">Cytoplasm</location>
        <location evidence="1">Cytoskeleton</location>
        <location evidence="1">Cilium axoneme</location>
    </subcellularLocation>
</comment>
<dbReference type="PANTHER" id="PTHR22878:SF73">
    <property type="entry name" value="DYNEIN AXONEMAL HEAVY CHAIN 1"/>
    <property type="match status" value="1"/>
</dbReference>
<evidence type="ECO:0000256" key="11">
    <source>
        <dbReference type="ARBA" id="ARBA00023212"/>
    </source>
</evidence>
<evidence type="ECO:0000256" key="9">
    <source>
        <dbReference type="ARBA" id="ARBA00023069"/>
    </source>
</evidence>
<comment type="similarity">
    <text evidence="2">Belongs to the dynein heavy chain family.</text>
</comment>
<evidence type="ECO:0000256" key="7">
    <source>
        <dbReference type="ARBA" id="ARBA00023017"/>
    </source>
</evidence>
<dbReference type="GO" id="GO:0005874">
    <property type="term" value="C:microtubule"/>
    <property type="evidence" value="ECO:0007669"/>
    <property type="project" value="UniProtKB-KW"/>
</dbReference>
<dbReference type="FunFam" id="3.40.50.300:FF:000362">
    <property type="entry name" value="Dynein, axonemal, heavy chain 6"/>
    <property type="match status" value="1"/>
</dbReference>
<sequence>MINNIAGDVLVSSGFIAYLGPFTGQYRISLCEEWLSRLELYNVPHTKEPNLISTLGDPVKIRSWQIAGLPNDTLSVENGMITQFSHRWTLFIDPQGQANKWIKNLEKDSGLDTCKLSDRDFLRSLENAIRFGKPFLLENVGEELDPALEPVLLKQTYKQQGSIVLKLGDTVIPYHDDFNLYITTNLPNPHYTPELSTKLTLINFTLSPSGLEDQLLGQVVAEERPDLEEAKNQLIVSNAKMQQELKEIEDQILYRLSSSEGNPVDDLELIKVLEASKLKAGEIQAKVKAAEQTEKDIDITRLEYVPVAVRTQILFFCVSDLSNVDPMYQYSLEWFLNIFLTGISNSERADTLKKRIANINKYLTFSLYSNVCRSLFEKHKLMFAFLVCIRIMMNEGKIDMEEWRYLISGGTIKIMRDNPAPAWLYERAWNDILALTNLHNFSTFADDFVANLSGFRTIFDSAEPHREPLPGIWDSTLDSFQKLLVLRCLRGDKVTNAMQDFVAANLGQSFIEPQTANLSVVFKESTSTTPLIFVLSPGTDPAADLYKFAEEMKFSKKLSAISLGQGQGPRAEAMMRSAMERGKWVFFQNCHLAPSWMPSLERLIEGINPDKVHRDFRLWLTSLPSNKFPVSILQNGSKMTIEPPRGVKANLLKSYSSLSNDFLNSCIKVTEFKSLLLSLCLFHGNALERRKFGPLGFNIPYEFTDGDLRICISQLKMFLDEYEEIPYKVLKYTAGEINYGGRVTDDWDRRCIMNILEDFYNPSVLNSEFSYSESGIYKQINTSYDLNGYIQYIKTLPLNDMPEIFGLHDNANITFAQNETFALLAAIIQLQPKTSAVGGQSREEIVEETSNDILQKVPQPIDLHEVLLKYPVLYEESMNTVLTQEVIRYSPCIH</sequence>
<evidence type="ECO:0000256" key="4">
    <source>
        <dbReference type="ARBA" id="ARBA00022701"/>
    </source>
</evidence>
<dbReference type="InterPro" id="IPR004273">
    <property type="entry name" value="Dynein_heavy_D6_P-loop"/>
</dbReference>
<keyword evidence="11" id="KW-0206">Cytoskeleton</keyword>
<dbReference type="Pfam" id="PF18198">
    <property type="entry name" value="AAA_lid_11"/>
    <property type="match status" value="1"/>
</dbReference>
<reference evidence="18" key="1">
    <citation type="submission" date="2025-08" db="UniProtKB">
        <authorList>
            <consortium name="Ensembl"/>
        </authorList>
    </citation>
    <scope>IDENTIFICATION</scope>
</reference>
<dbReference type="Proteomes" id="UP000472273">
    <property type="component" value="Unplaced"/>
</dbReference>
<dbReference type="PANTHER" id="PTHR22878">
    <property type="entry name" value="DYNEIN HEAVY CHAIN 6, AXONEMAL-LIKE-RELATED"/>
    <property type="match status" value="1"/>
</dbReference>
<evidence type="ECO:0000313" key="18">
    <source>
        <dbReference type="Ensembl" id="ENSPTXP00000011461.1"/>
    </source>
</evidence>
<name>A0A670YS72_PSETE</name>
<evidence type="ECO:0000256" key="1">
    <source>
        <dbReference type="ARBA" id="ARBA00004430"/>
    </source>
</evidence>
<dbReference type="Gene3D" id="1.10.8.1220">
    <property type="match status" value="1"/>
</dbReference>
<dbReference type="FunFam" id="3.40.50.300:FF:000223">
    <property type="entry name" value="Dynein heavy chain 3, axonemal"/>
    <property type="match status" value="1"/>
</dbReference>
<evidence type="ECO:0000256" key="13">
    <source>
        <dbReference type="SAM" id="Coils"/>
    </source>
</evidence>
<keyword evidence="7" id="KW-0243">Dynein</keyword>
<evidence type="ECO:0000259" key="16">
    <source>
        <dbReference type="Pfam" id="PF18198"/>
    </source>
</evidence>
<evidence type="ECO:0000256" key="5">
    <source>
        <dbReference type="ARBA" id="ARBA00022741"/>
    </source>
</evidence>
<keyword evidence="8 13" id="KW-0175">Coiled coil</keyword>
<evidence type="ECO:0000313" key="19">
    <source>
        <dbReference type="Proteomes" id="UP000472273"/>
    </source>
</evidence>
<feature type="domain" description="Dynein heavy chain C-terminal" evidence="17">
    <location>
        <begin position="817"/>
        <end position="890"/>
    </location>
</feature>
<evidence type="ECO:0000256" key="6">
    <source>
        <dbReference type="ARBA" id="ARBA00022840"/>
    </source>
</evidence>
<keyword evidence="3" id="KW-0963">Cytoplasm</keyword>
<keyword evidence="12" id="KW-0966">Cell projection</keyword>